<dbReference type="GO" id="GO:0034515">
    <property type="term" value="C:proteasome storage granule"/>
    <property type="evidence" value="ECO:0007669"/>
    <property type="project" value="EnsemblFungi"/>
</dbReference>
<dbReference type="SMART" id="SM00948">
    <property type="entry name" value="Proteasome_A_N"/>
    <property type="match status" value="1"/>
</dbReference>
<dbReference type="CDD" id="cd03753">
    <property type="entry name" value="proteasome_alpha_type_5"/>
    <property type="match status" value="1"/>
</dbReference>
<evidence type="ECO:0000313" key="11">
    <source>
        <dbReference type="EMBL" id="SGZ41404.1"/>
    </source>
</evidence>
<dbReference type="InterPro" id="IPR033812">
    <property type="entry name" value="Proteasome_alpha_type_5"/>
</dbReference>
<dbReference type="PANTHER" id="PTHR11599">
    <property type="entry name" value="PROTEASOME SUBUNIT ALPHA/BETA"/>
    <property type="match status" value="1"/>
</dbReference>
<comment type="similarity">
    <text evidence="8">Belongs to the peptidase T1A family.</text>
</comment>
<dbReference type="GO" id="GO:0043161">
    <property type="term" value="P:proteasome-mediated ubiquitin-dependent protein catabolic process"/>
    <property type="evidence" value="ECO:0007669"/>
    <property type="project" value="EnsemblFungi"/>
</dbReference>
<feature type="region of interest" description="Disordered" evidence="9">
    <location>
        <begin position="242"/>
        <end position="278"/>
    </location>
</feature>
<keyword evidence="12" id="KW-1185">Reference proteome</keyword>
<evidence type="ECO:0000256" key="1">
    <source>
        <dbReference type="ARBA" id="ARBA00003542"/>
    </source>
</evidence>
<sequence length="278" mass="30907">MFLTRSEYDRGVSTFSPEGRLFQVEYSSEAIKLGSTAIGIATSEGIVLGVEKRITSSLLVSNSIEKIMEIDSHIGCAMSGLTADARSMVEHARVSSVSHDLYFDEPIAVEALTQSVCDLALRFGEGASGEEERLMSRPFGVALLIGGFDKLKGYQLYHAEPSGTFYQYKAKAIGSGSEGAQSELQSLYRNDLTLKEAQKIVLKTLKQVMEEKLDATNAQICTITRETGYTVFSEDETKVIVDEIYKEDEEEEKRRQEEEAAEEEDEDEDEDEDDVNMN</sequence>
<dbReference type="GO" id="GO:0010499">
    <property type="term" value="P:proteasomal ubiquitin-independent protein catabolic process"/>
    <property type="evidence" value="ECO:0007669"/>
    <property type="project" value="EnsemblFungi"/>
</dbReference>
<keyword evidence="5 8" id="KW-0647">Proteasome</keyword>
<protein>
    <submittedName>
        <fullName evidence="11">Probable Proteasome subunit alpha type-5</fullName>
    </submittedName>
</protein>
<dbReference type="InterPro" id="IPR000426">
    <property type="entry name" value="Proteasome_asu_N"/>
</dbReference>
<feature type="compositionally biased region" description="Acidic residues" evidence="9">
    <location>
        <begin position="259"/>
        <end position="278"/>
    </location>
</feature>
<dbReference type="Gene3D" id="3.60.20.10">
    <property type="entry name" value="Glutamine Phosphoribosylpyrophosphate, subunit 1, domain 1"/>
    <property type="match status" value="1"/>
</dbReference>
<dbReference type="AlphaFoldDB" id="A0A1L0B6E8"/>
<dbReference type="InterPro" id="IPR029055">
    <property type="entry name" value="Ntn_hydrolases_N"/>
</dbReference>
<dbReference type="PROSITE" id="PS51475">
    <property type="entry name" value="PROTEASOME_ALPHA_2"/>
    <property type="match status" value="1"/>
</dbReference>
<organism evidence="11 12">
    <name type="scientific">Hanseniaspora guilliermondii</name>
    <dbReference type="NCBI Taxonomy" id="56406"/>
    <lineage>
        <taxon>Eukaryota</taxon>
        <taxon>Fungi</taxon>
        <taxon>Dikarya</taxon>
        <taxon>Ascomycota</taxon>
        <taxon>Saccharomycotina</taxon>
        <taxon>Saccharomycetes</taxon>
        <taxon>Saccharomycodales</taxon>
        <taxon>Saccharomycodaceae</taxon>
        <taxon>Hanseniaspora</taxon>
    </lineage>
</organism>
<evidence type="ECO:0000256" key="3">
    <source>
        <dbReference type="ARBA" id="ARBA00004496"/>
    </source>
</evidence>
<evidence type="ECO:0000256" key="8">
    <source>
        <dbReference type="PROSITE-ProRule" id="PRU00808"/>
    </source>
</evidence>
<dbReference type="NCBIfam" id="NF003075">
    <property type="entry name" value="PRK03996.1"/>
    <property type="match status" value="1"/>
</dbReference>
<reference evidence="12" key="1">
    <citation type="submission" date="2016-11" db="EMBL/GenBank/DDBJ databases">
        <authorList>
            <person name="Guldener U."/>
        </authorList>
    </citation>
    <scope>NUCLEOTIDE SEQUENCE [LARGE SCALE GENOMIC DNA]</scope>
</reference>
<dbReference type="FunFam" id="3.60.20.10:FF:000015">
    <property type="entry name" value="Proteasome subunit alpha type-5"/>
    <property type="match status" value="1"/>
</dbReference>
<comment type="subcellular location">
    <subcellularLocation>
        <location evidence="3">Cytoplasm</location>
    </subcellularLocation>
    <subcellularLocation>
        <location evidence="2">Nucleus</location>
    </subcellularLocation>
</comment>
<evidence type="ECO:0000259" key="10">
    <source>
        <dbReference type="PROSITE" id="PS00388"/>
    </source>
</evidence>
<dbReference type="GO" id="GO:0005634">
    <property type="term" value="C:nucleus"/>
    <property type="evidence" value="ECO:0007669"/>
    <property type="project" value="UniProtKB-SubCell"/>
</dbReference>
<evidence type="ECO:0000256" key="2">
    <source>
        <dbReference type="ARBA" id="ARBA00004123"/>
    </source>
</evidence>
<dbReference type="InterPro" id="IPR023332">
    <property type="entry name" value="Proteasome_alpha-type"/>
</dbReference>
<dbReference type="Pfam" id="PF00227">
    <property type="entry name" value="Proteasome"/>
    <property type="match status" value="1"/>
</dbReference>
<evidence type="ECO:0000256" key="9">
    <source>
        <dbReference type="SAM" id="MobiDB-lite"/>
    </source>
</evidence>
<keyword evidence="6" id="KW-0539">Nucleus</keyword>
<name>A0A1L0B6E8_9ASCO</name>
<gene>
    <name evidence="11" type="ORF">HGUI_03605</name>
</gene>
<dbReference type="Proteomes" id="UP000183365">
    <property type="component" value="Unassembled WGS sequence"/>
</dbReference>
<dbReference type="VEuPathDB" id="FungiDB:HGUI_03605"/>
<accession>A0A1L0B6E8</accession>
<evidence type="ECO:0000256" key="6">
    <source>
        <dbReference type="ARBA" id="ARBA00023242"/>
    </source>
</evidence>
<comment type="subunit">
    <text evidence="7">The 26S proteasome consists of a 20S proteasome core and two 19S regulatory subunits. The 20S proteasome core is composed of 28 subunits that are arranged in four stacked rings, resulting in a barrel-shaped structure. The two end rings are each formed by seven alpha subunits, and the two central rings are each formed by seven beta subunits. The catalytic chamber with the active sites is on the inside of the barrel.</text>
</comment>
<evidence type="ECO:0000256" key="7">
    <source>
        <dbReference type="ARBA" id="ARBA00026071"/>
    </source>
</evidence>
<keyword evidence="4" id="KW-0963">Cytoplasm</keyword>
<dbReference type="PROSITE" id="PS00388">
    <property type="entry name" value="PROTEASOME_ALPHA_1"/>
    <property type="match status" value="1"/>
</dbReference>
<dbReference type="OrthoDB" id="431557at2759"/>
<evidence type="ECO:0000256" key="4">
    <source>
        <dbReference type="ARBA" id="ARBA00022490"/>
    </source>
</evidence>
<dbReference type="InterPro" id="IPR001353">
    <property type="entry name" value="Proteasome_sua/b"/>
</dbReference>
<dbReference type="EMBL" id="FQNF01000100">
    <property type="protein sequence ID" value="SGZ41404.1"/>
    <property type="molecule type" value="Genomic_DNA"/>
</dbReference>
<dbReference type="InterPro" id="IPR050115">
    <property type="entry name" value="Proteasome_alpha"/>
</dbReference>
<evidence type="ECO:0000313" key="12">
    <source>
        <dbReference type="Proteomes" id="UP000183365"/>
    </source>
</evidence>
<dbReference type="SUPFAM" id="SSF56235">
    <property type="entry name" value="N-terminal nucleophile aminohydrolases (Ntn hydrolases)"/>
    <property type="match status" value="1"/>
</dbReference>
<proteinExistence type="inferred from homology"/>
<dbReference type="GO" id="GO:0019773">
    <property type="term" value="C:proteasome core complex, alpha-subunit complex"/>
    <property type="evidence" value="ECO:0007669"/>
    <property type="project" value="UniProtKB-UniRule"/>
</dbReference>
<dbReference type="Pfam" id="PF10584">
    <property type="entry name" value="Proteasome_A_N"/>
    <property type="match status" value="1"/>
</dbReference>
<feature type="domain" description="Proteasome alpha-type subunits" evidence="10">
    <location>
        <begin position="8"/>
        <end position="30"/>
    </location>
</feature>
<evidence type="ECO:0000256" key="5">
    <source>
        <dbReference type="ARBA" id="ARBA00022942"/>
    </source>
</evidence>
<comment type="function">
    <text evidence="1">The proteasome degrades poly-ubiquitinated proteins in the cytoplasm and in the nucleus. It is essential for the regulated turnover of proteins and for the removal of misfolded proteins. The proteasome is a multicatalytic proteinase complex that is characterized by its ability to cleave peptides with Arg, Phe, Tyr, Leu, and Glu adjacent to the leaving group at neutral or slightly basic pH. It has an ATP-dependent proteolytic activity.</text>
</comment>